<dbReference type="GO" id="GO:0004650">
    <property type="term" value="F:polygalacturonase activity"/>
    <property type="evidence" value="ECO:0007669"/>
    <property type="project" value="InterPro"/>
</dbReference>
<dbReference type="AlphaFoldDB" id="A0A6A6C7E4"/>
<evidence type="ECO:0000256" key="3">
    <source>
        <dbReference type="ARBA" id="ARBA00022525"/>
    </source>
</evidence>
<evidence type="ECO:0000256" key="4">
    <source>
        <dbReference type="ARBA" id="ARBA00022729"/>
    </source>
</evidence>
<dbReference type="InterPro" id="IPR000743">
    <property type="entry name" value="Glyco_hydro_28"/>
</dbReference>
<dbReference type="Proteomes" id="UP000799537">
    <property type="component" value="Unassembled WGS sequence"/>
</dbReference>
<keyword evidence="8" id="KW-0961">Cell wall biogenesis/degradation</keyword>
<dbReference type="InterPro" id="IPR011050">
    <property type="entry name" value="Pectin_lyase_fold/virulence"/>
</dbReference>
<keyword evidence="5 9" id="KW-0378">Hydrolase</keyword>
<reference evidence="11" key="1">
    <citation type="journal article" date="2020" name="Stud. Mycol.">
        <title>101 Dothideomycetes genomes: a test case for predicting lifestyles and emergence of pathogens.</title>
        <authorList>
            <person name="Haridas S."/>
            <person name="Albert R."/>
            <person name="Binder M."/>
            <person name="Bloem J."/>
            <person name="Labutti K."/>
            <person name="Salamov A."/>
            <person name="Andreopoulos B."/>
            <person name="Baker S."/>
            <person name="Barry K."/>
            <person name="Bills G."/>
            <person name="Bluhm B."/>
            <person name="Cannon C."/>
            <person name="Castanera R."/>
            <person name="Culley D."/>
            <person name="Daum C."/>
            <person name="Ezra D."/>
            <person name="Gonzalez J."/>
            <person name="Henrissat B."/>
            <person name="Kuo A."/>
            <person name="Liang C."/>
            <person name="Lipzen A."/>
            <person name="Lutzoni F."/>
            <person name="Magnuson J."/>
            <person name="Mondo S."/>
            <person name="Nolan M."/>
            <person name="Ohm R."/>
            <person name="Pangilinan J."/>
            <person name="Park H.-J."/>
            <person name="Ramirez L."/>
            <person name="Alfaro M."/>
            <person name="Sun H."/>
            <person name="Tritt A."/>
            <person name="Yoshinaga Y."/>
            <person name="Zwiers L.-H."/>
            <person name="Turgeon B."/>
            <person name="Goodwin S."/>
            <person name="Spatafora J."/>
            <person name="Crous P."/>
            <person name="Grigoriev I."/>
        </authorList>
    </citation>
    <scope>NUCLEOTIDE SEQUENCE</scope>
    <source>
        <strain evidence="11">ATCC 36951</strain>
    </source>
</reference>
<evidence type="ECO:0000256" key="5">
    <source>
        <dbReference type="ARBA" id="ARBA00022801"/>
    </source>
</evidence>
<dbReference type="SUPFAM" id="SSF51126">
    <property type="entry name" value="Pectin lyase-like"/>
    <property type="match status" value="1"/>
</dbReference>
<keyword evidence="4" id="KW-0732">Signal</keyword>
<organism evidence="11 12">
    <name type="scientific">Zasmidium cellare ATCC 36951</name>
    <dbReference type="NCBI Taxonomy" id="1080233"/>
    <lineage>
        <taxon>Eukaryota</taxon>
        <taxon>Fungi</taxon>
        <taxon>Dikarya</taxon>
        <taxon>Ascomycota</taxon>
        <taxon>Pezizomycotina</taxon>
        <taxon>Dothideomycetes</taxon>
        <taxon>Dothideomycetidae</taxon>
        <taxon>Mycosphaerellales</taxon>
        <taxon>Mycosphaerellaceae</taxon>
        <taxon>Zasmidium</taxon>
    </lineage>
</organism>
<dbReference type="EMBL" id="ML993611">
    <property type="protein sequence ID" value="KAF2162971.1"/>
    <property type="molecule type" value="Genomic_DNA"/>
</dbReference>
<comment type="subcellular location">
    <subcellularLocation>
        <location evidence="1">Secreted</location>
    </subcellularLocation>
</comment>
<comment type="similarity">
    <text evidence="2 9">Belongs to the glycosyl hydrolase 28 family.</text>
</comment>
<dbReference type="InterPro" id="IPR012334">
    <property type="entry name" value="Pectin_lyas_fold"/>
</dbReference>
<dbReference type="Gene3D" id="2.160.20.10">
    <property type="entry name" value="Single-stranded right-handed beta-helix, Pectin lyase-like"/>
    <property type="match status" value="1"/>
</dbReference>
<evidence type="ECO:0000313" key="12">
    <source>
        <dbReference type="Proteomes" id="UP000799537"/>
    </source>
</evidence>
<proteinExistence type="inferred from homology"/>
<protein>
    <submittedName>
        <fullName evidence="11">Glycoside hydrolase family 28 protein</fullName>
    </submittedName>
</protein>
<evidence type="ECO:0000256" key="9">
    <source>
        <dbReference type="RuleBase" id="RU361169"/>
    </source>
</evidence>
<evidence type="ECO:0000256" key="6">
    <source>
        <dbReference type="ARBA" id="ARBA00023180"/>
    </source>
</evidence>
<evidence type="ECO:0000256" key="7">
    <source>
        <dbReference type="ARBA" id="ARBA00023295"/>
    </source>
</evidence>
<evidence type="ECO:0000256" key="1">
    <source>
        <dbReference type="ARBA" id="ARBA00004613"/>
    </source>
</evidence>
<gene>
    <name evidence="11" type="ORF">M409DRAFT_68904</name>
</gene>
<dbReference type="PANTHER" id="PTHR31736">
    <property type="match status" value="1"/>
</dbReference>
<dbReference type="GO" id="GO:0005576">
    <property type="term" value="C:extracellular region"/>
    <property type="evidence" value="ECO:0007669"/>
    <property type="project" value="UniProtKB-SubCell"/>
</dbReference>
<accession>A0A6A6C7E4</accession>
<sequence>MGFDDTRPPPWTRRRTCIVPSHNDPSRDDAPEILKPFRECRENSHIIFRNTTYHIFTTMNTTGLHNVDVELLGTLSWNNDNIAYWLSHSLPIGFQNQTSAWHFGGTYVHFYGHGAGTFNGNGQVWYAYANGTGNLHGRPHQITFTDSAEMVVEGLRFLKAQMWTTTVARSERVLLRDVYVNNSCEVGAGTFKGCNLNTDGCDTLYANNITFHRWTIDNGDDAIALKQNSTNIHISDSVFHNGQGIALGSIGQYPGQIGIMENFTARNIQAYHTTFGAYLKSWTGLSKGYPPNGGGGGYGVCRNVSFDGFTLVNVSMAWSVDQDQSYNGLEGGEDSSRFQFEDIQFNDAHGTLQGDRVVSFQCSGAAPCTGLSISNNGFTVSSNGSVPSRYLCDNVVDPQGFECTGPTNSTIN</sequence>
<feature type="region of interest" description="Disordered" evidence="10">
    <location>
        <begin position="1"/>
        <end position="30"/>
    </location>
</feature>
<keyword evidence="3" id="KW-0964">Secreted</keyword>
<dbReference type="OrthoDB" id="187139at2759"/>
<dbReference type="GO" id="GO:0071555">
    <property type="term" value="P:cell wall organization"/>
    <property type="evidence" value="ECO:0007669"/>
    <property type="project" value="UniProtKB-KW"/>
</dbReference>
<keyword evidence="6" id="KW-0325">Glycoprotein</keyword>
<keyword evidence="7 9" id="KW-0326">Glycosidase</keyword>
<keyword evidence="12" id="KW-1185">Reference proteome</keyword>
<name>A0A6A6C7E4_ZASCE</name>
<dbReference type="RefSeq" id="XP_033663860.1">
    <property type="nucleotide sequence ID" value="XM_033818039.1"/>
</dbReference>
<dbReference type="PANTHER" id="PTHR31736:SF8">
    <property type="entry name" value="PUTATIVE (AFU_ORTHOLOGUE AFUA_7G06410)-RELATED"/>
    <property type="match status" value="1"/>
</dbReference>
<dbReference type="GeneID" id="54571311"/>
<dbReference type="GO" id="GO:0005975">
    <property type="term" value="P:carbohydrate metabolic process"/>
    <property type="evidence" value="ECO:0007669"/>
    <property type="project" value="InterPro"/>
</dbReference>
<evidence type="ECO:0000313" key="11">
    <source>
        <dbReference type="EMBL" id="KAF2162971.1"/>
    </source>
</evidence>
<evidence type="ECO:0000256" key="2">
    <source>
        <dbReference type="ARBA" id="ARBA00008834"/>
    </source>
</evidence>
<evidence type="ECO:0000256" key="8">
    <source>
        <dbReference type="ARBA" id="ARBA00023316"/>
    </source>
</evidence>
<evidence type="ECO:0000256" key="10">
    <source>
        <dbReference type="SAM" id="MobiDB-lite"/>
    </source>
</evidence>
<dbReference type="Pfam" id="PF00295">
    <property type="entry name" value="Glyco_hydro_28"/>
    <property type="match status" value="1"/>
</dbReference>